<evidence type="ECO:0000313" key="3">
    <source>
        <dbReference type="Proteomes" id="UP000887013"/>
    </source>
</evidence>
<feature type="coiled-coil region" evidence="1">
    <location>
        <begin position="139"/>
        <end position="176"/>
    </location>
</feature>
<evidence type="ECO:0000313" key="2">
    <source>
        <dbReference type="EMBL" id="GFS71265.1"/>
    </source>
</evidence>
<reference evidence="2" key="1">
    <citation type="submission" date="2020-08" db="EMBL/GenBank/DDBJ databases">
        <title>Multicomponent nature underlies the extraordinary mechanical properties of spider dragline silk.</title>
        <authorList>
            <person name="Kono N."/>
            <person name="Nakamura H."/>
            <person name="Mori M."/>
            <person name="Yoshida Y."/>
            <person name="Ohtoshi R."/>
            <person name="Malay A.D."/>
            <person name="Moran D.A.P."/>
            <person name="Tomita M."/>
            <person name="Numata K."/>
            <person name="Arakawa K."/>
        </authorList>
    </citation>
    <scope>NUCLEOTIDE SEQUENCE</scope>
</reference>
<comment type="caution">
    <text evidence="2">The sequence shown here is derived from an EMBL/GenBank/DDBJ whole genome shotgun (WGS) entry which is preliminary data.</text>
</comment>
<gene>
    <name evidence="2" type="primary">NCL1_28272</name>
    <name evidence="2" type="ORF">NPIL_526881</name>
</gene>
<keyword evidence="1" id="KW-0175">Coiled coil</keyword>
<accession>A0A8X6T3D9</accession>
<keyword evidence="3" id="KW-1185">Reference proteome</keyword>
<proteinExistence type="predicted"/>
<dbReference type="AlphaFoldDB" id="A0A8X6T3D9"/>
<name>A0A8X6T3D9_NEPPI</name>
<organism evidence="2 3">
    <name type="scientific">Nephila pilipes</name>
    <name type="common">Giant wood spider</name>
    <name type="synonym">Nephila maculata</name>
    <dbReference type="NCBI Taxonomy" id="299642"/>
    <lineage>
        <taxon>Eukaryota</taxon>
        <taxon>Metazoa</taxon>
        <taxon>Ecdysozoa</taxon>
        <taxon>Arthropoda</taxon>
        <taxon>Chelicerata</taxon>
        <taxon>Arachnida</taxon>
        <taxon>Araneae</taxon>
        <taxon>Araneomorphae</taxon>
        <taxon>Entelegynae</taxon>
        <taxon>Araneoidea</taxon>
        <taxon>Nephilidae</taxon>
        <taxon>Nephila</taxon>
    </lineage>
</organism>
<dbReference type="OrthoDB" id="6430689at2759"/>
<sequence>MLYGDYEPQFLSQKNSNDEYRIRNQFPIPLQENENCELENKQKRKKGMMKIFLVFLLVGCATAALHDALEKAAEEAVESFKEALEQAQPLHEVLGIEENEFVTRFQSDIQKELVKHIENLFRDALKKIDEAVRKGKKVNNEAYEKLLELKENLKKLEVTEHEIEGFKKQVSEVLQKILVGMGIFDKRSIEEDPLESMLGDLSFRDFFLKIKQTILEKMDVSALKTGLAKAIRQASQGLCTWLTSKGEEKLNNFFDRVLQQDEENIAKRSVSDLYEELKDYFEDLQVDFREKFAKFGEWVKHLVDTGLEKSKNRIENVRNVARALIARSKYITKEVATEALEFLNQFKDELGHLYDEARNVVLQKILDHSD</sequence>
<dbReference type="Proteomes" id="UP000887013">
    <property type="component" value="Unassembled WGS sequence"/>
</dbReference>
<dbReference type="EMBL" id="BMAW01000875">
    <property type="protein sequence ID" value="GFS71265.1"/>
    <property type="molecule type" value="Genomic_DNA"/>
</dbReference>
<evidence type="ECO:0000256" key="1">
    <source>
        <dbReference type="SAM" id="Coils"/>
    </source>
</evidence>
<protein>
    <submittedName>
        <fullName evidence="2">Uncharacterized protein</fullName>
    </submittedName>
</protein>